<gene>
    <name evidence="1" type="ORF">SAMN06265368_4430</name>
</gene>
<keyword evidence="2" id="KW-1185">Reference proteome</keyword>
<name>A0A285PJ52_9HYPH</name>
<sequence length="43" mass="4843">MCYFAMSSRPRKEGFTLNDAIAYMKKEFSDVKFAAENEGGGLM</sequence>
<protein>
    <submittedName>
        <fullName evidence="1">Uncharacterized protein</fullName>
    </submittedName>
</protein>
<evidence type="ECO:0000313" key="2">
    <source>
        <dbReference type="Proteomes" id="UP000219439"/>
    </source>
</evidence>
<reference evidence="1 2" key="1">
    <citation type="submission" date="2017-09" db="EMBL/GenBank/DDBJ databases">
        <authorList>
            <person name="Ehlers B."/>
            <person name="Leendertz F.H."/>
        </authorList>
    </citation>
    <scope>NUCLEOTIDE SEQUENCE [LARGE SCALE GENOMIC DNA]</scope>
    <source>
        <strain evidence="1 2">DSM 18289</strain>
    </source>
</reference>
<organism evidence="1 2">
    <name type="scientific">Cohaesibacter gelatinilyticus</name>
    <dbReference type="NCBI Taxonomy" id="372072"/>
    <lineage>
        <taxon>Bacteria</taxon>
        <taxon>Pseudomonadati</taxon>
        <taxon>Pseudomonadota</taxon>
        <taxon>Alphaproteobacteria</taxon>
        <taxon>Hyphomicrobiales</taxon>
        <taxon>Cohaesibacteraceae</taxon>
    </lineage>
</organism>
<accession>A0A285PJ52</accession>
<dbReference type="AlphaFoldDB" id="A0A285PJ52"/>
<dbReference type="EMBL" id="OBEL01000007">
    <property type="protein sequence ID" value="SNZ21313.1"/>
    <property type="molecule type" value="Genomic_DNA"/>
</dbReference>
<dbReference type="Proteomes" id="UP000219439">
    <property type="component" value="Unassembled WGS sequence"/>
</dbReference>
<proteinExistence type="predicted"/>
<evidence type="ECO:0000313" key="1">
    <source>
        <dbReference type="EMBL" id="SNZ21313.1"/>
    </source>
</evidence>